<evidence type="ECO:0000256" key="6">
    <source>
        <dbReference type="ARBA" id="ARBA00022917"/>
    </source>
</evidence>
<dbReference type="Proteomes" id="UP001497453">
    <property type="component" value="Chromosome 6"/>
</dbReference>
<feature type="domain" description="DALR anticodon binding" evidence="11">
    <location>
        <begin position="513"/>
        <end position="633"/>
    </location>
</feature>
<comment type="catalytic activity">
    <reaction evidence="9">
        <text>tRNA(Arg) + L-arginine + ATP = L-arginyl-tRNA(Arg) + AMP + diphosphate</text>
        <dbReference type="Rhea" id="RHEA:20301"/>
        <dbReference type="Rhea" id="RHEA-COMP:9658"/>
        <dbReference type="Rhea" id="RHEA-COMP:9673"/>
        <dbReference type="ChEBI" id="CHEBI:30616"/>
        <dbReference type="ChEBI" id="CHEBI:32682"/>
        <dbReference type="ChEBI" id="CHEBI:33019"/>
        <dbReference type="ChEBI" id="CHEBI:78442"/>
        <dbReference type="ChEBI" id="CHEBI:78513"/>
        <dbReference type="ChEBI" id="CHEBI:456215"/>
        <dbReference type="EC" id="6.1.1.19"/>
    </reaction>
</comment>
<gene>
    <name evidence="12" type="ORF">GFSPODELE1_LOCUS7846</name>
</gene>
<comment type="similarity">
    <text evidence="1 10">Belongs to the class-I aminoacyl-tRNA synthetase family.</text>
</comment>
<evidence type="ECO:0000259" key="11">
    <source>
        <dbReference type="SMART" id="SM00836"/>
    </source>
</evidence>
<keyword evidence="3 10" id="KW-0436">Ligase</keyword>
<protein>
    <recommendedName>
        <fullName evidence="2">arginine--tRNA ligase</fullName>
        <ecNumber evidence="2">6.1.1.19</ecNumber>
    </recommendedName>
    <alternativeName>
        <fullName evidence="8">Arginyl-tRNA synthetase</fullName>
    </alternativeName>
</protein>
<evidence type="ECO:0000256" key="1">
    <source>
        <dbReference type="ARBA" id="ARBA00005594"/>
    </source>
</evidence>
<dbReference type="PRINTS" id="PR01038">
    <property type="entry name" value="TRNASYNTHARG"/>
</dbReference>
<keyword evidence="5 10" id="KW-0067">ATP-binding</keyword>
<dbReference type="CDD" id="cd00671">
    <property type="entry name" value="ArgRS_core"/>
    <property type="match status" value="1"/>
</dbReference>
<dbReference type="InterPro" id="IPR014729">
    <property type="entry name" value="Rossmann-like_a/b/a_fold"/>
</dbReference>
<evidence type="ECO:0000256" key="3">
    <source>
        <dbReference type="ARBA" id="ARBA00022598"/>
    </source>
</evidence>
<proteinExistence type="inferred from homology"/>
<name>A0ABP1DRP7_9APHY</name>
<evidence type="ECO:0000256" key="2">
    <source>
        <dbReference type="ARBA" id="ARBA00012837"/>
    </source>
</evidence>
<dbReference type="InterPro" id="IPR008909">
    <property type="entry name" value="DALR_anticod-bd"/>
</dbReference>
<dbReference type="PANTHER" id="PTHR11956">
    <property type="entry name" value="ARGINYL-TRNA SYNTHETASE"/>
    <property type="match status" value="1"/>
</dbReference>
<dbReference type="InterPro" id="IPR001412">
    <property type="entry name" value="aa-tRNA-synth_I_CS"/>
</dbReference>
<evidence type="ECO:0000256" key="4">
    <source>
        <dbReference type="ARBA" id="ARBA00022741"/>
    </source>
</evidence>
<dbReference type="PANTHER" id="PTHR11956:SF11">
    <property type="entry name" value="ARGININE--TRNA LIGASE, MITOCHONDRIAL-RELATED"/>
    <property type="match status" value="1"/>
</dbReference>
<evidence type="ECO:0000256" key="9">
    <source>
        <dbReference type="ARBA" id="ARBA00049339"/>
    </source>
</evidence>
<dbReference type="InterPro" id="IPR036695">
    <property type="entry name" value="Arg-tRNA-synth_N_sf"/>
</dbReference>
<dbReference type="Gene3D" id="3.40.50.620">
    <property type="entry name" value="HUPs"/>
    <property type="match status" value="1"/>
</dbReference>
<evidence type="ECO:0000313" key="12">
    <source>
        <dbReference type="EMBL" id="CAL1710471.1"/>
    </source>
</evidence>
<dbReference type="Gene3D" id="3.30.1360.70">
    <property type="entry name" value="Arginyl tRNA synthetase N-terminal domain"/>
    <property type="match status" value="1"/>
</dbReference>
<evidence type="ECO:0000256" key="10">
    <source>
        <dbReference type="RuleBase" id="RU363038"/>
    </source>
</evidence>
<dbReference type="PROSITE" id="PS00178">
    <property type="entry name" value="AA_TRNA_LIGASE_I"/>
    <property type="match status" value="1"/>
</dbReference>
<dbReference type="SUPFAM" id="SSF47323">
    <property type="entry name" value="Anticodon-binding domain of a subclass of class I aminoacyl-tRNA synthetases"/>
    <property type="match status" value="1"/>
</dbReference>
<dbReference type="SUPFAM" id="SSF52374">
    <property type="entry name" value="Nucleotidylyl transferase"/>
    <property type="match status" value="1"/>
</dbReference>
<keyword evidence="6 10" id="KW-0648">Protein biosynthesis</keyword>
<evidence type="ECO:0000256" key="7">
    <source>
        <dbReference type="ARBA" id="ARBA00023146"/>
    </source>
</evidence>
<dbReference type="EMBL" id="OZ037949">
    <property type="protein sequence ID" value="CAL1710471.1"/>
    <property type="molecule type" value="Genomic_DNA"/>
</dbReference>
<keyword evidence="7 10" id="KW-0030">Aminoacyl-tRNA synthetase</keyword>
<accession>A0ABP1DRP7</accession>
<dbReference type="Pfam" id="PF00750">
    <property type="entry name" value="tRNA-synt_1d"/>
    <property type="match status" value="2"/>
</dbReference>
<reference evidence="13" key="1">
    <citation type="submission" date="2024-04" db="EMBL/GenBank/DDBJ databases">
        <authorList>
            <person name="Shaw F."/>
            <person name="Minotto A."/>
        </authorList>
    </citation>
    <scope>NUCLEOTIDE SEQUENCE [LARGE SCALE GENOMIC DNA]</scope>
</reference>
<dbReference type="CDD" id="cd07956">
    <property type="entry name" value="Anticodon_Ia_Arg"/>
    <property type="match status" value="1"/>
</dbReference>
<sequence>MSSSVLPLIEGADPANFPLDSFKVAIAVLLSKALDLSLDTAFSGVDFGRKGVDFTVAVPRFRLKSKIPELIEKVTSTVYSFTPNHYLEQCVGESPFVHFYVRTTTLFKLVLERIHQSPASNGVPFGSNWQGAGKKVVIEFSSPNIAKPFHAGHLRSTIIGTVLSNLFEANGWDVIRMNYLGDWGKQFGLLAVGFKRYGSEESLANNAIMHLFDVYVKVNRDAALEKERGEPEITDQKAREVFRKMESGDESTLSLWRRFRELSIHKYAEVYNRLNVRFDVYAGESLVRSDHIKAAMAALEANNLLTDKTSKESNNNWKEKKVAMSLGTLRTAEEEDAEANPSGRGVAKAVDLNQWKLGKPVVQKPDGTTIYIMRDIAGVFQRYEQYKFDKHIYVVGDQQELHVAQFFKIVSLLNAPFADRLEHVSFGRVNGMSTRKGDVKFLDEILDTAKEAMLAQMQQKEEKFKDIEDPDYTADQIGMTCVKVQDMQAKRVHSYNFDPQRMTSFEGDTGAYLQYAHVRLCSIERKVAPTVVVPSDPSQINFDLLAEPKAREIVFILGTYPDVVRTALKTYEPSNIVSFCFRLSHIISSAWETLIVMGQEHELAQARLFLYMSARDVLGSAMRLLSLSPLTRM</sequence>
<dbReference type="Pfam" id="PF05746">
    <property type="entry name" value="DALR_1"/>
    <property type="match status" value="1"/>
</dbReference>
<evidence type="ECO:0000256" key="5">
    <source>
        <dbReference type="ARBA" id="ARBA00022840"/>
    </source>
</evidence>
<dbReference type="InterPro" id="IPR035684">
    <property type="entry name" value="ArgRS_core"/>
</dbReference>
<dbReference type="InterPro" id="IPR009080">
    <property type="entry name" value="tRNAsynth_Ia_anticodon-bd"/>
</dbReference>
<dbReference type="SMART" id="SM00836">
    <property type="entry name" value="DALR_1"/>
    <property type="match status" value="1"/>
</dbReference>
<organism evidence="12 13">
    <name type="scientific">Somion occarium</name>
    <dbReference type="NCBI Taxonomy" id="3059160"/>
    <lineage>
        <taxon>Eukaryota</taxon>
        <taxon>Fungi</taxon>
        <taxon>Dikarya</taxon>
        <taxon>Basidiomycota</taxon>
        <taxon>Agaricomycotina</taxon>
        <taxon>Agaricomycetes</taxon>
        <taxon>Polyporales</taxon>
        <taxon>Cerrenaceae</taxon>
        <taxon>Somion</taxon>
    </lineage>
</organism>
<keyword evidence="4 10" id="KW-0547">Nucleotide-binding</keyword>
<dbReference type="InterPro" id="IPR001278">
    <property type="entry name" value="Arg-tRNA-ligase"/>
</dbReference>
<dbReference type="EC" id="6.1.1.19" evidence="2"/>
<evidence type="ECO:0000313" key="13">
    <source>
        <dbReference type="Proteomes" id="UP001497453"/>
    </source>
</evidence>
<keyword evidence="13" id="KW-1185">Reference proteome</keyword>
<evidence type="ECO:0000256" key="8">
    <source>
        <dbReference type="ARBA" id="ARBA00033033"/>
    </source>
</evidence>
<dbReference type="Gene3D" id="1.10.730.10">
    <property type="entry name" value="Isoleucyl-tRNA Synthetase, Domain 1"/>
    <property type="match status" value="1"/>
</dbReference>